<dbReference type="RefSeq" id="WP_249332605.1">
    <property type="nucleotide sequence ID" value="NZ_JACRSY010000012.1"/>
</dbReference>
<evidence type="ECO:0008006" key="3">
    <source>
        <dbReference type="Google" id="ProtNLM"/>
    </source>
</evidence>
<dbReference type="Proteomes" id="UP000655830">
    <property type="component" value="Unassembled WGS sequence"/>
</dbReference>
<sequence length="109" mass="12974">MYEDMISELLGSTIFIREISIGARNLYAIILSDFFYKEVRKDKEGLYIQLNRNRVAEELNVCVATERKYIKELQDEGFVKYVRVGNKIYLKDRTILALVEKLRWVFIED</sequence>
<gene>
    <name evidence="1" type="ORF">H8718_08655</name>
</gene>
<comment type="caution">
    <text evidence="1">The sequence shown here is derived from an EMBL/GenBank/DDBJ whole genome shotgun (WGS) entry which is preliminary data.</text>
</comment>
<dbReference type="AlphaFoldDB" id="A0A926EHC9"/>
<proteinExistence type="predicted"/>
<accession>A0A926EHC9</accession>
<dbReference type="Gene3D" id="1.10.10.10">
    <property type="entry name" value="Winged helix-like DNA-binding domain superfamily/Winged helix DNA-binding domain"/>
    <property type="match status" value="1"/>
</dbReference>
<dbReference type="InterPro" id="IPR036388">
    <property type="entry name" value="WH-like_DNA-bd_sf"/>
</dbReference>
<evidence type="ECO:0000313" key="1">
    <source>
        <dbReference type="EMBL" id="MBC8579599.1"/>
    </source>
</evidence>
<name>A0A926EHC9_9FIRM</name>
<reference evidence="1" key="1">
    <citation type="submission" date="2020-08" db="EMBL/GenBank/DDBJ databases">
        <title>Genome public.</title>
        <authorList>
            <person name="Liu C."/>
            <person name="Sun Q."/>
        </authorList>
    </citation>
    <scope>NUCLEOTIDE SEQUENCE</scope>
    <source>
        <strain evidence="1">NSJ-12</strain>
    </source>
</reference>
<dbReference type="EMBL" id="JACRSY010000012">
    <property type="protein sequence ID" value="MBC8579599.1"/>
    <property type="molecule type" value="Genomic_DNA"/>
</dbReference>
<protein>
    <recommendedName>
        <fullName evidence="3">Helix-turn-helix domain-containing protein</fullName>
    </recommendedName>
</protein>
<keyword evidence="2" id="KW-1185">Reference proteome</keyword>
<evidence type="ECO:0000313" key="2">
    <source>
        <dbReference type="Proteomes" id="UP000655830"/>
    </source>
</evidence>
<organism evidence="1 2">
    <name type="scientific">Zhenhengia yiwuensis</name>
    <dbReference type="NCBI Taxonomy" id="2763666"/>
    <lineage>
        <taxon>Bacteria</taxon>
        <taxon>Bacillati</taxon>
        <taxon>Bacillota</taxon>
        <taxon>Clostridia</taxon>
        <taxon>Lachnospirales</taxon>
        <taxon>Lachnospiraceae</taxon>
        <taxon>Zhenhengia</taxon>
    </lineage>
</organism>